<dbReference type="Proteomes" id="UP001198190">
    <property type="component" value="Unassembled WGS sequence"/>
</dbReference>
<comment type="caution">
    <text evidence="1">The sequence shown here is derived from an EMBL/GenBank/DDBJ whole genome shotgun (WGS) entry which is preliminary data.</text>
</comment>
<dbReference type="EMBL" id="JAJCGD010000008">
    <property type="protein sequence ID" value="MCB6827991.1"/>
    <property type="molecule type" value="Genomic_DNA"/>
</dbReference>
<reference evidence="1" key="1">
    <citation type="submission" date="2021-10" db="EMBL/GenBank/DDBJ databases">
        <title>Collection of gut derived symbiotic bacterial strains cultured from healthy donors.</title>
        <authorList>
            <person name="Lin H."/>
            <person name="Littmann E."/>
            <person name="Claire K."/>
            <person name="Pamer E."/>
        </authorList>
    </citation>
    <scope>NUCLEOTIDE SEQUENCE</scope>
    <source>
        <strain evidence="1">MSK.7.16</strain>
    </source>
</reference>
<dbReference type="AlphaFoldDB" id="A0AAW4U6Z3"/>
<protein>
    <submittedName>
        <fullName evidence="1">Uncharacterized protein</fullName>
    </submittedName>
</protein>
<gene>
    <name evidence="1" type="ORF">LIY65_04735</name>
</gene>
<evidence type="ECO:0000313" key="1">
    <source>
        <dbReference type="EMBL" id="MCB6827991.1"/>
    </source>
</evidence>
<accession>A0AAW4U6Z3</accession>
<organism evidence="1 2">
    <name type="scientific">Megamonas funiformis</name>
    <dbReference type="NCBI Taxonomy" id="437897"/>
    <lineage>
        <taxon>Bacteria</taxon>
        <taxon>Bacillati</taxon>
        <taxon>Bacillota</taxon>
        <taxon>Negativicutes</taxon>
        <taxon>Selenomonadales</taxon>
        <taxon>Selenomonadaceae</taxon>
        <taxon>Megamonas</taxon>
    </lineage>
</organism>
<name>A0AAW4U6Z3_9FIRM</name>
<dbReference type="RefSeq" id="WP_227152813.1">
    <property type="nucleotide sequence ID" value="NZ_JAJCGD010000008.1"/>
</dbReference>
<evidence type="ECO:0000313" key="2">
    <source>
        <dbReference type="Proteomes" id="UP001198190"/>
    </source>
</evidence>
<proteinExistence type="predicted"/>
<sequence>MIEPNLINDLPYMIQLAIMSINKPPKAVALELNCSISAIYQALHGKRTLPAKKMRKFAENNFIAAASMAMQATGLNKLFRYRKTDRHIQARILELKIYDKKADEAMNKLPELLFNKNSNKDLSESDKKILLQSIDAMIERDNISLNLFMELDIKFNLDLVKRIKKARFDK</sequence>